<dbReference type="AlphaFoldDB" id="A0A2P8H7I5"/>
<organism evidence="2 3">
    <name type="scientific">Planomicrobium soli</name>
    <dbReference type="NCBI Taxonomy" id="1176648"/>
    <lineage>
        <taxon>Bacteria</taxon>
        <taxon>Bacillati</taxon>
        <taxon>Bacillota</taxon>
        <taxon>Bacilli</taxon>
        <taxon>Bacillales</taxon>
        <taxon>Caryophanaceae</taxon>
        <taxon>Planomicrobium</taxon>
    </lineage>
</organism>
<gene>
    <name evidence="2" type="ORF">B0H99_101417</name>
</gene>
<dbReference type="EMBL" id="PYAT01000001">
    <property type="protein sequence ID" value="PSL42169.1"/>
    <property type="molecule type" value="Genomic_DNA"/>
</dbReference>
<feature type="region of interest" description="Disordered" evidence="1">
    <location>
        <begin position="23"/>
        <end position="54"/>
    </location>
</feature>
<keyword evidence="3" id="KW-1185">Reference proteome</keyword>
<dbReference type="Proteomes" id="UP000242682">
    <property type="component" value="Unassembled WGS sequence"/>
</dbReference>
<proteinExistence type="predicted"/>
<evidence type="ECO:0000313" key="2">
    <source>
        <dbReference type="EMBL" id="PSL42169.1"/>
    </source>
</evidence>
<reference evidence="2 3" key="1">
    <citation type="submission" date="2018-03" db="EMBL/GenBank/DDBJ databases">
        <title>Genomic Encyclopedia of Type Strains, Phase III (KMG-III): the genomes of soil and plant-associated and newly described type strains.</title>
        <authorList>
            <person name="Whitman W."/>
        </authorList>
    </citation>
    <scope>NUCLEOTIDE SEQUENCE [LARGE SCALE GENOMIC DNA]</scope>
    <source>
        <strain evidence="2 3">CGMCC 1.12259</strain>
    </source>
</reference>
<protein>
    <recommendedName>
        <fullName evidence="4">DUF4352 domain-containing protein</fullName>
    </recommendedName>
</protein>
<dbReference type="RefSeq" id="WP_106531948.1">
    <property type="nucleotide sequence ID" value="NZ_PYAT01000001.1"/>
</dbReference>
<evidence type="ECO:0000256" key="1">
    <source>
        <dbReference type="SAM" id="MobiDB-lite"/>
    </source>
</evidence>
<feature type="compositionally biased region" description="Low complexity" evidence="1">
    <location>
        <begin position="26"/>
        <end position="38"/>
    </location>
</feature>
<accession>A0A2P8H7I5</accession>
<name>A0A2P8H7I5_9BACL</name>
<evidence type="ECO:0008006" key="4">
    <source>
        <dbReference type="Google" id="ProtNLM"/>
    </source>
</evidence>
<dbReference type="OrthoDB" id="2352785at2"/>
<comment type="caution">
    <text evidence="2">The sequence shown here is derived from an EMBL/GenBank/DDBJ whole genome shotgun (WGS) entry which is preliminary data.</text>
</comment>
<dbReference type="PROSITE" id="PS51257">
    <property type="entry name" value="PROKAR_LIPOPROTEIN"/>
    <property type="match status" value="1"/>
</dbReference>
<evidence type="ECO:0000313" key="3">
    <source>
        <dbReference type="Proteomes" id="UP000242682"/>
    </source>
</evidence>
<sequence>MKKVIFTTIVGASLLLGACGSDTTKVNENSENTAATTETEAKETEEVAAEETEAEEVVSEDVQEDDTVKATNVYTDKDLGITGEVGPLKYEISGIQLKIIEPKDQATADLFEVEIGDEIHAFTIQMAGENTTEDDVSFFLNQAIAVTNTKEQLDPDMILSEYIDGEFLGQVRHEGHNVYVLKNSKVDELKTIELRIQAPYDKDFNTIGDEISEKIEVNK</sequence>